<feature type="compositionally biased region" description="Polar residues" evidence="1">
    <location>
        <begin position="242"/>
        <end position="257"/>
    </location>
</feature>
<feature type="compositionally biased region" description="Basic and acidic residues" evidence="1">
    <location>
        <begin position="786"/>
        <end position="797"/>
    </location>
</feature>
<feature type="compositionally biased region" description="Basic residues" evidence="1">
    <location>
        <begin position="469"/>
        <end position="479"/>
    </location>
</feature>
<dbReference type="Proteomes" id="UP000054018">
    <property type="component" value="Unassembled WGS sequence"/>
</dbReference>
<evidence type="ECO:0000313" key="3">
    <source>
        <dbReference type="Proteomes" id="UP000054018"/>
    </source>
</evidence>
<feature type="compositionally biased region" description="Basic and acidic residues" evidence="1">
    <location>
        <begin position="646"/>
        <end position="666"/>
    </location>
</feature>
<dbReference type="OrthoDB" id="2678415at2759"/>
<accession>A0A0C9YWP9</accession>
<dbReference type="STRING" id="765257.A0A0C9YWP9"/>
<feature type="region of interest" description="Disordered" evidence="1">
    <location>
        <begin position="144"/>
        <end position="275"/>
    </location>
</feature>
<evidence type="ECO:0000256" key="1">
    <source>
        <dbReference type="SAM" id="MobiDB-lite"/>
    </source>
</evidence>
<feature type="region of interest" description="Disordered" evidence="1">
    <location>
        <begin position="512"/>
        <end position="535"/>
    </location>
</feature>
<sequence length="1278" mass="134400">MVATVSQPRRPATAPGSMMRSSPLAGPVLSRVSSRRSLDRSTRDDDAIDHARSPSPSTLSFVGTSSLDAGSSSFSLVPASKRGAGGLKDKNSSAMSALNFFRRPSSTTGHSSTGHSTTSHSNSSATTHSSILTCSTSSTQLTQCSTSSIDPAFPPPALTHSRPGSRPVSFVDIGRPMSIPPRPTSVAGMSSHVKRPFPVVRSQSSIPTTSPSTYRRSTLNPDSHQRLRTSTNADNRNPLWASVTSTVPTDASKTQVPSKPGGPTSAASQSPFGPAEIPRFSRAALKESGIVMPISVKDWRRRQSVTLPSPPDLSNGLNARSVDKGKGKAREQRISFVDRSAREPRSSQVPTVQVVPADATRSHAQVEVHPPTPTPDVPPSKPIVTPSIVVAKPEMDASPETEQRTVTPIDESRVLSPKSSTNTFFSCTSDVSNKTPPSPASLPIPPPSPTTSSSLFPSSDSSSEEKSHSAARPRPRARCRSNPQSISAGNRLSFVDAMMRLSVGSFRSFDTAQSVEGEGDNTTKFEGDGAPRDVDGDEEGAVLARTRSLDDLASSPLLSPPPLSPVSVQPREHKVMEEAHAISHLSPAPRRVTAEWVGGAPRGATTVPYYTMPTRAGGNGDSEASVVSLRANDGNVSRVEGVADESTTRNEVDEKAKTDVPDEQNSKEQSVPHILTPASQPVRQQTQKKRKLTKSRPPSISSSVHHPDLTTTPTQATSVEPGPGNMAMLTPAAVPAGPSMHNAPKHAPTVLSTIAEDGSSHGHRGSSSGHSHEQERINADNLRSGVVREDDAARDTTRGTSHVVESTPAEAVPSQVGLISPKGQMPSTKGDVKETAVIAKANISAPSKAGTDAGTPPRPKRYSFLLPVLSFGKSKLKHEVRGPGDVVGAHRKGGKMRKKRDPDAFILPVAPKDANVTISQSAADMNDELNIPPDRLASADTNIAALPQSSEITLVASPLPYASPSSALPFTTVNPPSSFGSVPRSASSSLRIPATARSGNPVLPATAGVVLGPSVEAVLCVNEAGSKTADDLCLAHRLSHGHLSKDAMLTTLNITATDEEAIATVNTGHLHPTSALLAPKPGTPGSTLTTLSDDASFSTVPLPNPWDGDPVLNPVKLVTPEPQLQTRRPCPMCGCSSPELTSRLPVQQLFESRLTIDTAAAPSPALASQFSASEVQTPTYLQKSNVPRSLATPPSHFQPSAFPSPCPPFTPTHSPRKLKRAQTSLDITHKRGSPKTVGSRKGEGNANASASTVNIPAIPKVERESKARGVLRRLLGNA</sequence>
<proteinExistence type="predicted"/>
<gene>
    <name evidence="2" type="ORF">PISMIDRAFT_483721</name>
</gene>
<feature type="region of interest" description="Disordered" evidence="1">
    <location>
        <begin position="630"/>
        <end position="737"/>
    </location>
</feature>
<feature type="compositionally biased region" description="Basic and acidic residues" evidence="1">
    <location>
        <begin position="521"/>
        <end position="534"/>
    </location>
</feature>
<keyword evidence="3" id="KW-1185">Reference proteome</keyword>
<feature type="compositionally biased region" description="Low complexity" evidence="1">
    <location>
        <begin position="105"/>
        <end position="127"/>
    </location>
</feature>
<feature type="region of interest" description="Disordered" evidence="1">
    <location>
        <begin position="755"/>
        <end position="832"/>
    </location>
</feature>
<feature type="compositionally biased region" description="Low complexity" evidence="1">
    <location>
        <begin position="201"/>
        <end position="218"/>
    </location>
</feature>
<feature type="region of interest" description="Disordered" evidence="1">
    <location>
        <begin position="102"/>
        <end position="127"/>
    </location>
</feature>
<feature type="compositionally biased region" description="Basic and acidic residues" evidence="1">
    <location>
        <begin position="321"/>
        <end position="333"/>
    </location>
</feature>
<reference evidence="3" key="2">
    <citation type="submission" date="2015-01" db="EMBL/GenBank/DDBJ databases">
        <title>Evolutionary Origins and Diversification of the Mycorrhizal Mutualists.</title>
        <authorList>
            <consortium name="DOE Joint Genome Institute"/>
            <consortium name="Mycorrhizal Genomics Consortium"/>
            <person name="Kohler A."/>
            <person name="Kuo A."/>
            <person name="Nagy L.G."/>
            <person name="Floudas D."/>
            <person name="Copeland A."/>
            <person name="Barry K.W."/>
            <person name="Cichocki N."/>
            <person name="Veneault-Fourrey C."/>
            <person name="LaButti K."/>
            <person name="Lindquist E.A."/>
            <person name="Lipzen A."/>
            <person name="Lundell T."/>
            <person name="Morin E."/>
            <person name="Murat C."/>
            <person name="Riley R."/>
            <person name="Ohm R."/>
            <person name="Sun H."/>
            <person name="Tunlid A."/>
            <person name="Henrissat B."/>
            <person name="Grigoriev I.V."/>
            <person name="Hibbett D.S."/>
            <person name="Martin F."/>
        </authorList>
    </citation>
    <scope>NUCLEOTIDE SEQUENCE [LARGE SCALE GENOMIC DNA]</scope>
    <source>
        <strain evidence="3">441</strain>
    </source>
</reference>
<name>A0A0C9YWP9_9AGAM</name>
<feature type="compositionally biased region" description="Polar residues" evidence="1">
    <location>
        <begin position="54"/>
        <end position="64"/>
    </location>
</feature>
<reference evidence="2 3" key="1">
    <citation type="submission" date="2014-04" db="EMBL/GenBank/DDBJ databases">
        <authorList>
            <consortium name="DOE Joint Genome Institute"/>
            <person name="Kuo A."/>
            <person name="Kohler A."/>
            <person name="Costa M.D."/>
            <person name="Nagy L.G."/>
            <person name="Floudas D."/>
            <person name="Copeland A."/>
            <person name="Barry K.W."/>
            <person name="Cichocki N."/>
            <person name="Veneault-Fourrey C."/>
            <person name="LaButti K."/>
            <person name="Lindquist E.A."/>
            <person name="Lipzen A."/>
            <person name="Lundell T."/>
            <person name="Morin E."/>
            <person name="Murat C."/>
            <person name="Sun H."/>
            <person name="Tunlid A."/>
            <person name="Henrissat B."/>
            <person name="Grigoriev I.V."/>
            <person name="Hibbett D.S."/>
            <person name="Martin F."/>
            <person name="Nordberg H.P."/>
            <person name="Cantor M.N."/>
            <person name="Hua S.X."/>
        </authorList>
    </citation>
    <scope>NUCLEOTIDE SEQUENCE [LARGE SCALE GENOMIC DNA]</scope>
    <source>
        <strain evidence="2 3">441</strain>
    </source>
</reference>
<feature type="region of interest" description="Disordered" evidence="1">
    <location>
        <begin position="1185"/>
        <end position="1252"/>
    </location>
</feature>
<feature type="compositionally biased region" description="Basic and acidic residues" evidence="1">
    <location>
        <begin position="36"/>
        <end position="52"/>
    </location>
</feature>
<feature type="compositionally biased region" description="Pro residues" evidence="1">
    <location>
        <begin position="436"/>
        <end position="449"/>
    </location>
</feature>
<dbReference type="HOGENOM" id="CLU_263595_0_0_1"/>
<feature type="compositionally biased region" description="Polar residues" evidence="1">
    <location>
        <begin position="417"/>
        <end position="435"/>
    </location>
</feature>
<feature type="compositionally biased region" description="Polar residues" evidence="1">
    <location>
        <begin position="696"/>
        <end position="718"/>
    </location>
</feature>
<feature type="region of interest" description="Disordered" evidence="1">
    <location>
        <begin position="305"/>
        <end position="487"/>
    </location>
</feature>
<dbReference type="EMBL" id="KN833689">
    <property type="protein sequence ID" value="KIK29485.1"/>
    <property type="molecule type" value="Genomic_DNA"/>
</dbReference>
<organism evidence="2 3">
    <name type="scientific">Pisolithus microcarpus 441</name>
    <dbReference type="NCBI Taxonomy" id="765257"/>
    <lineage>
        <taxon>Eukaryota</taxon>
        <taxon>Fungi</taxon>
        <taxon>Dikarya</taxon>
        <taxon>Basidiomycota</taxon>
        <taxon>Agaricomycotina</taxon>
        <taxon>Agaricomycetes</taxon>
        <taxon>Agaricomycetidae</taxon>
        <taxon>Boletales</taxon>
        <taxon>Sclerodermatineae</taxon>
        <taxon>Pisolithaceae</taxon>
        <taxon>Pisolithus</taxon>
    </lineage>
</organism>
<evidence type="ECO:0000313" key="2">
    <source>
        <dbReference type="EMBL" id="KIK29485.1"/>
    </source>
</evidence>
<protein>
    <submittedName>
        <fullName evidence="2">Uncharacterized protein</fullName>
    </submittedName>
</protein>
<feature type="region of interest" description="Disordered" evidence="1">
    <location>
        <begin position="1"/>
        <end position="64"/>
    </location>
</feature>
<feature type="compositionally biased region" description="Low complexity" evidence="1">
    <location>
        <begin position="450"/>
        <end position="461"/>
    </location>
</feature>
<feature type="compositionally biased region" description="Pro residues" evidence="1">
    <location>
        <begin position="370"/>
        <end position="381"/>
    </location>
</feature>
<dbReference type="AlphaFoldDB" id="A0A0C9YWP9"/>